<dbReference type="RefSeq" id="WP_110840198.1">
    <property type="nucleotide sequence ID" value="NZ_QJVJ01000004.1"/>
</dbReference>
<accession>A0A2V5KAR3</accession>
<protein>
    <submittedName>
        <fullName evidence="2">Uncharacterized protein</fullName>
    </submittedName>
</protein>
<proteinExistence type="predicted"/>
<reference evidence="2 3" key="1">
    <citation type="submission" date="2018-05" db="EMBL/GenBank/DDBJ databases">
        <title>Paenibacillus flagellatus sp. nov., isolated from selenium mineral soil.</title>
        <authorList>
            <person name="Dai X."/>
        </authorList>
    </citation>
    <scope>NUCLEOTIDE SEQUENCE [LARGE SCALE GENOMIC DNA]</scope>
    <source>
        <strain evidence="2 3">DXL2</strain>
    </source>
</reference>
<dbReference type="OrthoDB" id="2665332at2"/>
<dbReference type="EMBL" id="QJVJ01000004">
    <property type="protein sequence ID" value="PYI55204.1"/>
    <property type="molecule type" value="Genomic_DNA"/>
</dbReference>
<name>A0A2V5KAR3_9BACL</name>
<dbReference type="Proteomes" id="UP000247476">
    <property type="component" value="Unassembled WGS sequence"/>
</dbReference>
<comment type="caution">
    <text evidence="2">The sequence shown here is derived from an EMBL/GenBank/DDBJ whole genome shotgun (WGS) entry which is preliminary data.</text>
</comment>
<dbReference type="AlphaFoldDB" id="A0A2V5KAR3"/>
<feature type="transmembrane region" description="Helical" evidence="1">
    <location>
        <begin position="45"/>
        <end position="66"/>
    </location>
</feature>
<evidence type="ECO:0000313" key="3">
    <source>
        <dbReference type="Proteomes" id="UP000247476"/>
    </source>
</evidence>
<keyword evidence="1" id="KW-0472">Membrane</keyword>
<keyword evidence="3" id="KW-1185">Reference proteome</keyword>
<gene>
    <name evidence="2" type="ORF">DLM86_11820</name>
</gene>
<organism evidence="2 3">
    <name type="scientific">Paenibacillus flagellatus</name>
    <dbReference type="NCBI Taxonomy" id="2211139"/>
    <lineage>
        <taxon>Bacteria</taxon>
        <taxon>Bacillati</taxon>
        <taxon>Bacillota</taxon>
        <taxon>Bacilli</taxon>
        <taxon>Bacillales</taxon>
        <taxon>Paenibacillaceae</taxon>
        <taxon>Paenibacillus</taxon>
    </lineage>
</organism>
<evidence type="ECO:0000256" key="1">
    <source>
        <dbReference type="SAM" id="Phobius"/>
    </source>
</evidence>
<keyword evidence="1" id="KW-1133">Transmembrane helix</keyword>
<feature type="transmembrane region" description="Helical" evidence="1">
    <location>
        <begin position="6"/>
        <end position="24"/>
    </location>
</feature>
<keyword evidence="1" id="KW-0812">Transmembrane</keyword>
<sequence length="68" mass="7356">MEIGVVALLLALIAFAAIATVWIGNSKQNKEGNPEYDQRTGKNTIRLTVFYVVAAVVACVALIWYVTG</sequence>
<evidence type="ECO:0000313" key="2">
    <source>
        <dbReference type="EMBL" id="PYI55204.1"/>
    </source>
</evidence>